<dbReference type="STRING" id="163359.A9R16_03895"/>
<name>A0A1C2FY98_9GAMM</name>
<keyword evidence="2" id="KW-1185">Reference proteome</keyword>
<proteinExistence type="predicted"/>
<protein>
    <submittedName>
        <fullName evidence="1">Uncharacterized protein</fullName>
    </submittedName>
</protein>
<gene>
    <name evidence="1" type="ORF">C4900_13360</name>
</gene>
<dbReference type="AlphaFoldDB" id="A0A1C2FY98"/>
<dbReference type="Proteomes" id="UP000253250">
    <property type="component" value="Unassembled WGS sequence"/>
</dbReference>
<evidence type="ECO:0000313" key="1">
    <source>
        <dbReference type="EMBL" id="RCN56748.1"/>
    </source>
</evidence>
<sequence length="59" mass="6875">MYPKLLYETLPVFYAVAAWVCMKALPRPYALLPTAAFALAAVLVVIQRWYYRRQFHGPE</sequence>
<evidence type="ECO:0000313" key="2">
    <source>
        <dbReference type="Proteomes" id="UP000253250"/>
    </source>
</evidence>
<reference evidence="1 2" key="1">
    <citation type="submission" date="2018-02" db="EMBL/GenBank/DDBJ databases">
        <title>Insights into the biology of acidophilic members of the Acidiferrobacteraceae family derived from comparative genomic analyses.</title>
        <authorList>
            <person name="Issotta F."/>
            <person name="Thyssen C."/>
            <person name="Mena C."/>
            <person name="Moya A."/>
            <person name="Bellenberg S."/>
            <person name="Sproer C."/>
            <person name="Covarrubias P.C."/>
            <person name="Sand W."/>
            <person name="Quatrini R."/>
            <person name="Vera M."/>
        </authorList>
    </citation>
    <scope>NUCLEOTIDE SEQUENCE [LARGE SCALE GENOMIC DNA]</scope>
    <source>
        <strain evidence="2">m-1</strain>
    </source>
</reference>
<dbReference type="EMBL" id="PSYR01000002">
    <property type="protein sequence ID" value="RCN56748.1"/>
    <property type="molecule type" value="Genomic_DNA"/>
</dbReference>
<accession>A0A1C2FY98</accession>
<dbReference type="RefSeq" id="WP_065972001.1">
    <property type="nucleotide sequence ID" value="NZ_CP080624.1"/>
</dbReference>
<organism evidence="1 2">
    <name type="scientific">Acidiferrobacter thiooxydans</name>
    <dbReference type="NCBI Taxonomy" id="163359"/>
    <lineage>
        <taxon>Bacteria</taxon>
        <taxon>Pseudomonadati</taxon>
        <taxon>Pseudomonadota</taxon>
        <taxon>Gammaproteobacteria</taxon>
        <taxon>Acidiferrobacterales</taxon>
        <taxon>Acidiferrobacteraceae</taxon>
        <taxon>Acidiferrobacter</taxon>
    </lineage>
</organism>
<comment type="caution">
    <text evidence="1">The sequence shown here is derived from an EMBL/GenBank/DDBJ whole genome shotgun (WGS) entry which is preliminary data.</text>
</comment>